<evidence type="ECO:0000313" key="2">
    <source>
        <dbReference type="Proteomes" id="UP000241074"/>
    </source>
</evidence>
<protein>
    <submittedName>
        <fullName evidence="1">Uncharacterized protein</fullName>
    </submittedName>
</protein>
<accession>A0A2P1PRF8</accession>
<dbReference type="RefSeq" id="WP_106891360.1">
    <property type="nucleotide sequence ID" value="NZ_CP027860.1"/>
</dbReference>
<reference evidence="1 2" key="2">
    <citation type="submission" date="2018-03" db="EMBL/GenBank/DDBJ databases">
        <authorList>
            <person name="Keele B.F."/>
        </authorList>
    </citation>
    <scope>NUCLEOTIDE SEQUENCE [LARGE SCALE GENOMIC DNA]</scope>
    <source>
        <strain evidence="1 2">D13</strain>
    </source>
</reference>
<organism evidence="1 2">
    <name type="scientific">Ahniella affigens</name>
    <dbReference type="NCBI Taxonomy" id="2021234"/>
    <lineage>
        <taxon>Bacteria</taxon>
        <taxon>Pseudomonadati</taxon>
        <taxon>Pseudomonadota</taxon>
        <taxon>Gammaproteobacteria</taxon>
        <taxon>Lysobacterales</taxon>
        <taxon>Rhodanobacteraceae</taxon>
        <taxon>Ahniella</taxon>
    </lineage>
</organism>
<evidence type="ECO:0000313" key="1">
    <source>
        <dbReference type="EMBL" id="AVP97436.1"/>
    </source>
</evidence>
<keyword evidence="2" id="KW-1185">Reference proteome</keyword>
<name>A0A2P1PRF8_9GAMM</name>
<dbReference type="KEGG" id="xba:C7S18_09610"/>
<sequence length="97" mass="10257">MRPELPRTKLECAAVLVYAALGAVAGWQVGSAITLQSNVELIQAGHHICGKGQESLSCMLAVLGAAAGYDLGIQLYRGVCSLVHLARQHAAQNDQSW</sequence>
<dbReference type="EMBL" id="CP027860">
    <property type="protein sequence ID" value="AVP97436.1"/>
    <property type="molecule type" value="Genomic_DNA"/>
</dbReference>
<dbReference type="Proteomes" id="UP000241074">
    <property type="component" value="Chromosome"/>
</dbReference>
<proteinExistence type="predicted"/>
<gene>
    <name evidence="1" type="ORF">C7S18_09610</name>
</gene>
<reference evidence="1 2" key="1">
    <citation type="submission" date="2018-03" db="EMBL/GenBank/DDBJ databases">
        <title>Ahniella affigens gen. nov., sp. nov., a gammaproteobacterium isolated from sandy soil near a stream.</title>
        <authorList>
            <person name="Ko Y."/>
            <person name="Kim J.-H."/>
        </authorList>
    </citation>
    <scope>NUCLEOTIDE SEQUENCE [LARGE SCALE GENOMIC DNA]</scope>
    <source>
        <strain evidence="1 2">D13</strain>
    </source>
</reference>
<dbReference type="AlphaFoldDB" id="A0A2P1PRF8"/>